<keyword evidence="1" id="KW-0472">Membrane</keyword>
<accession>A0A6M2DCM1</accession>
<proteinExistence type="predicted"/>
<keyword evidence="1" id="KW-0812">Transmembrane</keyword>
<evidence type="ECO:0000256" key="1">
    <source>
        <dbReference type="SAM" id="Phobius"/>
    </source>
</evidence>
<protein>
    <submittedName>
        <fullName evidence="2">Uncharacterized protein</fullName>
    </submittedName>
</protein>
<feature type="transmembrane region" description="Helical" evidence="1">
    <location>
        <begin position="7"/>
        <end position="27"/>
    </location>
</feature>
<feature type="transmembrane region" description="Helical" evidence="1">
    <location>
        <begin position="95"/>
        <end position="116"/>
    </location>
</feature>
<organism evidence="2">
    <name type="scientific">Rhipicephalus microplus</name>
    <name type="common">Cattle tick</name>
    <name type="synonym">Boophilus microplus</name>
    <dbReference type="NCBI Taxonomy" id="6941"/>
    <lineage>
        <taxon>Eukaryota</taxon>
        <taxon>Metazoa</taxon>
        <taxon>Ecdysozoa</taxon>
        <taxon>Arthropoda</taxon>
        <taxon>Chelicerata</taxon>
        <taxon>Arachnida</taxon>
        <taxon>Acari</taxon>
        <taxon>Parasitiformes</taxon>
        <taxon>Ixodida</taxon>
        <taxon>Ixodoidea</taxon>
        <taxon>Ixodidae</taxon>
        <taxon>Rhipicephalinae</taxon>
        <taxon>Rhipicephalus</taxon>
        <taxon>Boophilus</taxon>
    </lineage>
</organism>
<evidence type="ECO:0000313" key="2">
    <source>
        <dbReference type="EMBL" id="NOV42697.1"/>
    </source>
</evidence>
<reference evidence="2" key="1">
    <citation type="submission" date="2019-09" db="EMBL/GenBank/DDBJ databases">
        <title>Organ-specific transcriptomic study of the physiology of the cattle tick, Rhipicephalus microplus.</title>
        <authorList>
            <person name="Tirloni L."/>
            <person name="Braz G."/>
            <person name="Gandara A.C.P."/>
            <person name="Sabadin G.A."/>
            <person name="da Silva R.M."/>
            <person name="Guizzo M.G."/>
            <person name="Machado J.A."/>
            <person name="Costa E.P."/>
            <person name="Gomes H.F."/>
            <person name="Moraes J."/>
            <person name="Mota M.B.S."/>
            <person name="Mesquita R.D."/>
            <person name="Alvarenga P.H."/>
            <person name="Alves F."/>
            <person name="Seixas A."/>
            <person name="da Fonseca R.N."/>
            <person name="Fogaca A."/>
            <person name="Logullo C."/>
            <person name="Tanaka A."/>
            <person name="Daffre S."/>
            <person name="Termignoni C."/>
            <person name="Vaz I.S.Jr."/>
            <person name="Oliveira P.L."/>
            <person name="Ribeiro J.M."/>
        </authorList>
    </citation>
    <scope>NUCLEOTIDE SEQUENCE</scope>
    <source>
        <strain evidence="2">Porto Alegre</strain>
    </source>
</reference>
<keyword evidence="1" id="KW-1133">Transmembrane helix</keyword>
<sequence length="117" mass="13603">MPRHSSVPAFVITTPLTYLLVVKYFIFLCDAVWREIWHLLGTNRQCPEAACMSAKNAKNTLHYHTQIIVHQSCKRSINSHYLYLYSSDLVSRKEAWSSLCQVFILFLLNCALYISLF</sequence>
<dbReference type="AlphaFoldDB" id="A0A6M2DCM1"/>
<dbReference type="EMBL" id="GHWJ01009960">
    <property type="protein sequence ID" value="NOV42697.1"/>
    <property type="molecule type" value="Transcribed_RNA"/>
</dbReference>
<name>A0A6M2DCM1_RHIMP</name>